<feature type="transmembrane region" description="Helical" evidence="2">
    <location>
        <begin position="64"/>
        <end position="81"/>
    </location>
</feature>
<gene>
    <name evidence="3" type="ORF">CCAP1982_LOCUS8168</name>
</gene>
<reference evidence="3" key="1">
    <citation type="submission" date="2020-11" db="EMBL/GenBank/DDBJ databases">
        <authorList>
            <person name="Whitehead M."/>
        </authorList>
    </citation>
    <scope>NUCLEOTIDE SEQUENCE</scope>
    <source>
        <strain evidence="3">EGII</strain>
    </source>
</reference>
<keyword evidence="2" id="KW-1133">Transmembrane helix</keyword>
<comment type="caution">
    <text evidence="3">The sequence shown here is derived from an EMBL/GenBank/DDBJ whole genome shotgun (WGS) entry which is preliminary data.</text>
</comment>
<accession>A0A811ULF7</accession>
<feature type="compositionally biased region" description="Polar residues" evidence="1">
    <location>
        <begin position="15"/>
        <end position="25"/>
    </location>
</feature>
<evidence type="ECO:0000256" key="1">
    <source>
        <dbReference type="SAM" id="MobiDB-lite"/>
    </source>
</evidence>
<feature type="region of interest" description="Disordered" evidence="1">
    <location>
        <begin position="1"/>
        <end position="30"/>
    </location>
</feature>
<evidence type="ECO:0000313" key="3">
    <source>
        <dbReference type="EMBL" id="CAD6999634.1"/>
    </source>
</evidence>
<dbReference type="AlphaFoldDB" id="A0A811ULF7"/>
<keyword evidence="2" id="KW-0812">Transmembrane</keyword>
<protein>
    <submittedName>
        <fullName evidence="3">(Mediterranean fruit fly) hypothetical protein</fullName>
    </submittedName>
</protein>
<keyword evidence="4" id="KW-1185">Reference proteome</keyword>
<sequence length="111" mass="12706">MHNNQQQISNSTTNLSESRSNLTNPAPTPCQRLSEMFRRSIASSVQSHSNSRENTMKSSKAVRLRLRLVLMLNIVFLRAAALRPYTNSLELIIQIQRVFSAAEQPQEKKFF</sequence>
<evidence type="ECO:0000313" key="4">
    <source>
        <dbReference type="Proteomes" id="UP000606786"/>
    </source>
</evidence>
<name>A0A811ULF7_CERCA</name>
<organism evidence="3 4">
    <name type="scientific">Ceratitis capitata</name>
    <name type="common">Mediterranean fruit fly</name>
    <name type="synonym">Tephritis capitata</name>
    <dbReference type="NCBI Taxonomy" id="7213"/>
    <lineage>
        <taxon>Eukaryota</taxon>
        <taxon>Metazoa</taxon>
        <taxon>Ecdysozoa</taxon>
        <taxon>Arthropoda</taxon>
        <taxon>Hexapoda</taxon>
        <taxon>Insecta</taxon>
        <taxon>Pterygota</taxon>
        <taxon>Neoptera</taxon>
        <taxon>Endopterygota</taxon>
        <taxon>Diptera</taxon>
        <taxon>Brachycera</taxon>
        <taxon>Muscomorpha</taxon>
        <taxon>Tephritoidea</taxon>
        <taxon>Tephritidae</taxon>
        <taxon>Ceratitis</taxon>
        <taxon>Ceratitis</taxon>
    </lineage>
</organism>
<dbReference type="EMBL" id="CAJHJT010000012">
    <property type="protein sequence ID" value="CAD6999634.1"/>
    <property type="molecule type" value="Genomic_DNA"/>
</dbReference>
<feature type="compositionally biased region" description="Low complexity" evidence="1">
    <location>
        <begin position="1"/>
        <end position="14"/>
    </location>
</feature>
<keyword evidence="2" id="KW-0472">Membrane</keyword>
<dbReference type="Proteomes" id="UP000606786">
    <property type="component" value="Unassembled WGS sequence"/>
</dbReference>
<evidence type="ECO:0000256" key="2">
    <source>
        <dbReference type="SAM" id="Phobius"/>
    </source>
</evidence>
<proteinExistence type="predicted"/>